<dbReference type="InterPro" id="IPR007627">
    <property type="entry name" value="RNA_pol_sigma70_r2"/>
</dbReference>
<sequence>MLDLNGGLVRSGSSEAGELTSADEAWGGSADTAVAESVTNYQRRAMDGQVAQVPLGDLAAAAREGDQAATDQLMGAVHQLAVRYARARLGAFSGAADAAQDAAQEVCVAVLTALPRYADRGVPFEAFVYRIASHKVADVQRGVMRRPVPTDEVPDRVDTGAGPEDEALRSDQAAQVWSLMDRLSPQHREILTLRVAVGMSAEETAQALGMTAGAVRVAQHRALARLRDLVDTDDQSLR</sequence>
<dbReference type="InterPro" id="IPR013324">
    <property type="entry name" value="RNA_pol_sigma_r3/r4-like"/>
</dbReference>
<dbReference type="SUPFAM" id="SSF88946">
    <property type="entry name" value="Sigma2 domain of RNA polymerase sigma factors"/>
    <property type="match status" value="1"/>
</dbReference>
<keyword evidence="5" id="KW-0804">Transcription</keyword>
<dbReference type="NCBIfam" id="TIGR02937">
    <property type="entry name" value="sigma70-ECF"/>
    <property type="match status" value="1"/>
</dbReference>
<proteinExistence type="inferred from homology"/>
<dbReference type="PANTHER" id="PTHR43133:SF58">
    <property type="entry name" value="ECF RNA POLYMERASE SIGMA FACTOR SIGD"/>
    <property type="match status" value="1"/>
</dbReference>
<accession>A0ABT6C2K0</accession>
<dbReference type="InterPro" id="IPR036388">
    <property type="entry name" value="WH-like_DNA-bd_sf"/>
</dbReference>
<dbReference type="Pfam" id="PF04542">
    <property type="entry name" value="Sigma70_r2"/>
    <property type="match status" value="1"/>
</dbReference>
<comment type="caution">
    <text evidence="8">The sequence shown here is derived from an EMBL/GenBank/DDBJ whole genome shotgun (WGS) entry which is preliminary data.</text>
</comment>
<dbReference type="InterPro" id="IPR039425">
    <property type="entry name" value="RNA_pol_sigma-70-like"/>
</dbReference>
<evidence type="ECO:0000259" key="6">
    <source>
        <dbReference type="Pfam" id="PF04542"/>
    </source>
</evidence>
<dbReference type="InterPro" id="IPR013249">
    <property type="entry name" value="RNA_pol_sigma70_r4_t2"/>
</dbReference>
<evidence type="ECO:0000256" key="2">
    <source>
        <dbReference type="ARBA" id="ARBA00023015"/>
    </source>
</evidence>
<evidence type="ECO:0000256" key="1">
    <source>
        <dbReference type="ARBA" id="ARBA00010641"/>
    </source>
</evidence>
<comment type="similarity">
    <text evidence="1">Belongs to the sigma-70 factor family. ECF subfamily.</text>
</comment>
<dbReference type="PANTHER" id="PTHR43133">
    <property type="entry name" value="RNA POLYMERASE ECF-TYPE SIGMA FACTO"/>
    <property type="match status" value="1"/>
</dbReference>
<keyword evidence="2" id="KW-0805">Transcription regulation</keyword>
<keyword evidence="3" id="KW-0731">Sigma factor</keyword>
<evidence type="ECO:0000313" key="8">
    <source>
        <dbReference type="EMBL" id="MDF8263163.1"/>
    </source>
</evidence>
<dbReference type="SUPFAM" id="SSF88659">
    <property type="entry name" value="Sigma3 and sigma4 domains of RNA polymerase sigma factors"/>
    <property type="match status" value="1"/>
</dbReference>
<gene>
    <name evidence="8" type="primary">shbA</name>
    <name evidence="8" type="ORF">P4R38_02735</name>
</gene>
<dbReference type="Gene3D" id="1.10.1740.10">
    <property type="match status" value="1"/>
</dbReference>
<keyword evidence="9" id="KW-1185">Reference proteome</keyword>
<evidence type="ECO:0000256" key="3">
    <source>
        <dbReference type="ARBA" id="ARBA00023082"/>
    </source>
</evidence>
<dbReference type="CDD" id="cd06171">
    <property type="entry name" value="Sigma70_r4"/>
    <property type="match status" value="1"/>
</dbReference>
<dbReference type="Gene3D" id="1.10.10.10">
    <property type="entry name" value="Winged helix-like DNA-binding domain superfamily/Winged helix DNA-binding domain"/>
    <property type="match status" value="1"/>
</dbReference>
<evidence type="ECO:0000256" key="4">
    <source>
        <dbReference type="ARBA" id="ARBA00023125"/>
    </source>
</evidence>
<feature type="domain" description="RNA polymerase sigma factor 70 region 4 type 2" evidence="7">
    <location>
        <begin position="175"/>
        <end position="226"/>
    </location>
</feature>
<name>A0ABT6C2K0_9MICO</name>
<dbReference type="NCBIfam" id="NF007230">
    <property type="entry name" value="PRK09648.1"/>
    <property type="match status" value="1"/>
</dbReference>
<evidence type="ECO:0000259" key="7">
    <source>
        <dbReference type="Pfam" id="PF08281"/>
    </source>
</evidence>
<dbReference type="Pfam" id="PF08281">
    <property type="entry name" value="Sigma70_r4_2"/>
    <property type="match status" value="1"/>
</dbReference>
<evidence type="ECO:0000256" key="5">
    <source>
        <dbReference type="ARBA" id="ARBA00023163"/>
    </source>
</evidence>
<dbReference type="InterPro" id="IPR014284">
    <property type="entry name" value="RNA_pol_sigma-70_dom"/>
</dbReference>
<protein>
    <submittedName>
        <fullName evidence="8">RNA polymerase sigma factor ShbA</fullName>
    </submittedName>
</protein>
<dbReference type="EMBL" id="JAROAV010000008">
    <property type="protein sequence ID" value="MDF8263163.1"/>
    <property type="molecule type" value="Genomic_DNA"/>
</dbReference>
<reference evidence="8 9" key="1">
    <citation type="submission" date="2023-03" db="EMBL/GenBank/DDBJ databases">
        <title>YIM 133296 draft genome.</title>
        <authorList>
            <person name="Xiong L."/>
        </authorList>
    </citation>
    <scope>NUCLEOTIDE SEQUENCE [LARGE SCALE GENOMIC DNA]</scope>
    <source>
        <strain evidence="8 9">YIM 133296</strain>
    </source>
</reference>
<dbReference type="Proteomes" id="UP001528912">
    <property type="component" value="Unassembled WGS sequence"/>
</dbReference>
<organism evidence="8 9">
    <name type="scientific">Luteipulveratus flavus</name>
    <dbReference type="NCBI Taxonomy" id="3031728"/>
    <lineage>
        <taxon>Bacteria</taxon>
        <taxon>Bacillati</taxon>
        <taxon>Actinomycetota</taxon>
        <taxon>Actinomycetes</taxon>
        <taxon>Micrococcales</taxon>
        <taxon>Dermacoccaceae</taxon>
        <taxon>Luteipulveratus</taxon>
    </lineage>
</organism>
<feature type="domain" description="RNA polymerase sigma-70 region 2" evidence="6">
    <location>
        <begin position="76"/>
        <end position="139"/>
    </location>
</feature>
<evidence type="ECO:0000313" key="9">
    <source>
        <dbReference type="Proteomes" id="UP001528912"/>
    </source>
</evidence>
<keyword evidence="4" id="KW-0238">DNA-binding</keyword>
<dbReference type="InterPro" id="IPR013325">
    <property type="entry name" value="RNA_pol_sigma_r2"/>
</dbReference>